<dbReference type="EMBL" id="BOPF01000046">
    <property type="protein sequence ID" value="GIJ51316.1"/>
    <property type="molecule type" value="Genomic_DNA"/>
</dbReference>
<proteinExistence type="predicted"/>
<feature type="region of interest" description="Disordered" evidence="1">
    <location>
        <begin position="44"/>
        <end position="108"/>
    </location>
</feature>
<reference evidence="2" key="1">
    <citation type="submission" date="2021-01" db="EMBL/GenBank/DDBJ databases">
        <title>Whole genome shotgun sequence of Virgisporangium aliadipatigenens NBRC 105644.</title>
        <authorList>
            <person name="Komaki H."/>
            <person name="Tamura T."/>
        </authorList>
    </citation>
    <scope>NUCLEOTIDE SEQUENCE</scope>
    <source>
        <strain evidence="2">NBRC 105644</strain>
    </source>
</reference>
<gene>
    <name evidence="2" type="ORF">Val02_82020</name>
</gene>
<name>A0A8J3YTM2_9ACTN</name>
<organism evidence="2 3">
    <name type="scientific">Virgisporangium aliadipatigenens</name>
    <dbReference type="NCBI Taxonomy" id="741659"/>
    <lineage>
        <taxon>Bacteria</taxon>
        <taxon>Bacillati</taxon>
        <taxon>Actinomycetota</taxon>
        <taxon>Actinomycetes</taxon>
        <taxon>Micromonosporales</taxon>
        <taxon>Micromonosporaceae</taxon>
        <taxon>Virgisporangium</taxon>
    </lineage>
</organism>
<dbReference type="Proteomes" id="UP000619260">
    <property type="component" value="Unassembled WGS sequence"/>
</dbReference>
<feature type="compositionally biased region" description="Low complexity" evidence="1">
    <location>
        <begin position="56"/>
        <end position="66"/>
    </location>
</feature>
<feature type="compositionally biased region" description="Low complexity" evidence="1">
    <location>
        <begin position="74"/>
        <end position="85"/>
    </location>
</feature>
<keyword evidence="3" id="KW-1185">Reference proteome</keyword>
<accession>A0A8J3YTM2</accession>
<sequence>MTRGTTQVRILVSVAGPDFSWIPGQMVDLPIDEAAKWADGVRGEYVNMPAPPADEPPAGDGPVDEAPPVDEDPAATTADAPPAGDDQPDREPPAKTAPAPARARRGRK</sequence>
<evidence type="ECO:0000256" key="1">
    <source>
        <dbReference type="SAM" id="MobiDB-lite"/>
    </source>
</evidence>
<dbReference type="RefSeq" id="WP_203904721.1">
    <property type="nucleotide sequence ID" value="NZ_BOPF01000046.1"/>
</dbReference>
<protein>
    <submittedName>
        <fullName evidence="2">Uncharacterized protein</fullName>
    </submittedName>
</protein>
<comment type="caution">
    <text evidence="2">The sequence shown here is derived from an EMBL/GenBank/DDBJ whole genome shotgun (WGS) entry which is preliminary data.</text>
</comment>
<evidence type="ECO:0000313" key="3">
    <source>
        <dbReference type="Proteomes" id="UP000619260"/>
    </source>
</evidence>
<evidence type="ECO:0000313" key="2">
    <source>
        <dbReference type="EMBL" id="GIJ51316.1"/>
    </source>
</evidence>
<dbReference type="AlphaFoldDB" id="A0A8J3YTM2"/>